<proteinExistence type="predicted"/>
<protein>
    <submittedName>
        <fullName evidence="1">Uncharacterized protein</fullName>
    </submittedName>
</protein>
<organism evidence="1 2">
    <name type="scientific">Hominisplanchenecus faecis</name>
    <dbReference type="NCBI Taxonomy" id="2885351"/>
    <lineage>
        <taxon>Bacteria</taxon>
        <taxon>Bacillati</taxon>
        <taxon>Bacillota</taxon>
        <taxon>Clostridia</taxon>
        <taxon>Lachnospirales</taxon>
        <taxon>Lachnospiraceae</taxon>
        <taxon>Hominisplanchenecus</taxon>
    </lineage>
</organism>
<feature type="non-terminal residue" evidence="1">
    <location>
        <position position="1"/>
    </location>
</feature>
<reference evidence="1 2" key="1">
    <citation type="submission" date="2021-10" db="EMBL/GenBank/DDBJ databases">
        <title>Anaerobic single-cell dispensing facilitates the cultivation of human gut bacteria.</title>
        <authorList>
            <person name="Afrizal A."/>
        </authorList>
    </citation>
    <scope>NUCLEOTIDE SEQUENCE [LARGE SCALE GENOMIC DNA]</scope>
    <source>
        <strain evidence="1 2">CLA-AA-H246</strain>
    </source>
</reference>
<evidence type="ECO:0000313" key="2">
    <source>
        <dbReference type="Proteomes" id="UP001299235"/>
    </source>
</evidence>
<dbReference type="Proteomes" id="UP001299235">
    <property type="component" value="Unassembled WGS sequence"/>
</dbReference>
<keyword evidence="2" id="KW-1185">Reference proteome</keyword>
<comment type="caution">
    <text evidence="1">The sequence shown here is derived from an EMBL/GenBank/DDBJ whole genome shotgun (WGS) entry which is preliminary data.</text>
</comment>
<evidence type="ECO:0000313" key="1">
    <source>
        <dbReference type="EMBL" id="MCC2150514.1"/>
    </source>
</evidence>
<dbReference type="EMBL" id="JAJEQE010000097">
    <property type="protein sequence ID" value="MCC2150514.1"/>
    <property type="molecule type" value="Genomic_DNA"/>
</dbReference>
<dbReference type="RefSeq" id="WP_248836165.1">
    <property type="nucleotide sequence ID" value="NZ_JAJEQE010000097.1"/>
</dbReference>
<accession>A0ABS8F2A8</accession>
<sequence>HRKPHDGSLATVRAICFRIHHGCIILRTMFYNAPRLHITKSSWLAGDRLSGTVLQARVQNTEQKKTEIE</sequence>
<gene>
    <name evidence="1" type="ORF">LKD42_14950</name>
</gene>
<name>A0ABS8F2A8_9FIRM</name>